<comment type="caution">
    <text evidence="4">Lacks conserved residue(s) required for the propagation of feature annotation.</text>
</comment>
<evidence type="ECO:0000259" key="5">
    <source>
        <dbReference type="Pfam" id="PF01182"/>
    </source>
</evidence>
<name>A0A511X3N3_9BACI</name>
<dbReference type="Gene3D" id="3.40.50.1360">
    <property type="match status" value="1"/>
</dbReference>
<dbReference type="GO" id="GO:0004342">
    <property type="term" value="F:glucosamine-6-phosphate deaminase activity"/>
    <property type="evidence" value="ECO:0007669"/>
    <property type="project" value="UniProtKB-UniRule"/>
</dbReference>
<dbReference type="GO" id="GO:0042802">
    <property type="term" value="F:identical protein binding"/>
    <property type="evidence" value="ECO:0007669"/>
    <property type="project" value="TreeGrafter"/>
</dbReference>
<dbReference type="EC" id="3.5.99.6" evidence="4"/>
<feature type="active site" description="Proton acceptor; for ring-opening step" evidence="4">
    <location>
        <position position="138"/>
    </location>
</feature>
<comment type="caution">
    <text evidence="6">The sequence shown here is derived from an EMBL/GenBank/DDBJ whole genome shotgun (WGS) entry which is preliminary data.</text>
</comment>
<dbReference type="PANTHER" id="PTHR11280:SF5">
    <property type="entry name" value="GLUCOSAMINE-6-PHOSPHATE ISOMERASE"/>
    <property type="match status" value="1"/>
</dbReference>
<feature type="active site" description="Proton acceptor; for enolization step" evidence="4">
    <location>
        <position position="67"/>
    </location>
</feature>
<evidence type="ECO:0000256" key="1">
    <source>
        <dbReference type="ARBA" id="ARBA00000644"/>
    </source>
</evidence>
<reference evidence="6 7" key="1">
    <citation type="submission" date="2019-07" db="EMBL/GenBank/DDBJ databases">
        <title>Whole genome shotgun sequence of Halolactibacillus alkaliphilus NBRC 103919.</title>
        <authorList>
            <person name="Hosoyama A."/>
            <person name="Uohara A."/>
            <person name="Ohji S."/>
            <person name="Ichikawa N."/>
        </authorList>
    </citation>
    <scope>NUCLEOTIDE SEQUENCE [LARGE SCALE GENOMIC DNA]</scope>
    <source>
        <strain evidence="6 7">NBRC 103919</strain>
    </source>
</reference>
<dbReference type="UniPathway" id="UPA00629">
    <property type="reaction ID" value="UER00684"/>
</dbReference>
<dbReference type="InterPro" id="IPR037171">
    <property type="entry name" value="NagB/RpiA_transferase-like"/>
</dbReference>
<dbReference type="PANTHER" id="PTHR11280">
    <property type="entry name" value="GLUCOSAMINE-6-PHOSPHATE ISOMERASE"/>
    <property type="match status" value="1"/>
</dbReference>
<dbReference type="CDD" id="cd01399">
    <property type="entry name" value="GlcN6P_deaminase"/>
    <property type="match status" value="1"/>
</dbReference>
<dbReference type="Proteomes" id="UP000321400">
    <property type="component" value="Unassembled WGS sequence"/>
</dbReference>
<dbReference type="STRING" id="442899.SAMN05720591_1263"/>
<organism evidence="6 7">
    <name type="scientific">Halolactibacillus alkaliphilus</name>
    <dbReference type="NCBI Taxonomy" id="442899"/>
    <lineage>
        <taxon>Bacteria</taxon>
        <taxon>Bacillati</taxon>
        <taxon>Bacillota</taxon>
        <taxon>Bacilli</taxon>
        <taxon>Bacillales</taxon>
        <taxon>Bacillaceae</taxon>
        <taxon>Halolactibacillus</taxon>
    </lineage>
</organism>
<dbReference type="NCBIfam" id="TIGR00502">
    <property type="entry name" value="nagB"/>
    <property type="match status" value="1"/>
</dbReference>
<dbReference type="EMBL" id="BJYE01000032">
    <property type="protein sequence ID" value="GEN57537.1"/>
    <property type="molecule type" value="Genomic_DNA"/>
</dbReference>
<keyword evidence="2 4" id="KW-0378">Hydrolase</keyword>
<feature type="active site" description="For ring-opening step" evidence="4">
    <location>
        <position position="136"/>
    </location>
</feature>
<keyword evidence="3 4" id="KW-0119">Carbohydrate metabolism</keyword>
<comment type="similarity">
    <text evidence="4">Belongs to the glucosamine/galactosamine-6-phosphate isomerase family. NagB subfamily.</text>
</comment>
<comment type="function">
    <text evidence="4">Catalyzes the reversible isomerization-deamination of glucosamine 6-phosphate (GlcN6P) to form fructose 6-phosphate (Fru6P) and ammonium ion.</text>
</comment>
<gene>
    <name evidence="4 6" type="primary">nagB</name>
    <name evidence="6" type="ORF">HAL01_20010</name>
</gene>
<evidence type="ECO:0000313" key="6">
    <source>
        <dbReference type="EMBL" id="GEN57537.1"/>
    </source>
</evidence>
<dbReference type="SUPFAM" id="SSF100950">
    <property type="entry name" value="NagB/RpiA/CoA transferase-like"/>
    <property type="match status" value="1"/>
</dbReference>
<dbReference type="InterPro" id="IPR006148">
    <property type="entry name" value="Glc/Gal-6P_isomerase"/>
</dbReference>
<dbReference type="Pfam" id="PF01182">
    <property type="entry name" value="Glucosamine_iso"/>
    <property type="match status" value="1"/>
</dbReference>
<feature type="domain" description="Glucosamine/galactosamine-6-phosphate isomerase" evidence="5">
    <location>
        <begin position="10"/>
        <end position="226"/>
    </location>
</feature>
<dbReference type="GO" id="GO:0006046">
    <property type="term" value="P:N-acetylglucosamine catabolic process"/>
    <property type="evidence" value="ECO:0007669"/>
    <property type="project" value="UniProtKB-UniRule"/>
</dbReference>
<dbReference type="HAMAP" id="MF_01241">
    <property type="entry name" value="GlcN6P_deamin"/>
    <property type="match status" value="1"/>
</dbReference>
<feature type="active site" description="For ring-opening step" evidence="4">
    <location>
        <position position="143"/>
    </location>
</feature>
<accession>A0A511X3N3</accession>
<dbReference type="OrthoDB" id="9791139at2"/>
<dbReference type="GO" id="GO:0005737">
    <property type="term" value="C:cytoplasm"/>
    <property type="evidence" value="ECO:0007669"/>
    <property type="project" value="TreeGrafter"/>
</dbReference>
<evidence type="ECO:0000256" key="2">
    <source>
        <dbReference type="ARBA" id="ARBA00022801"/>
    </source>
</evidence>
<dbReference type="FunFam" id="3.40.50.1360:FF:000003">
    <property type="entry name" value="Glucosamine-6-phosphate deaminase"/>
    <property type="match status" value="1"/>
</dbReference>
<evidence type="ECO:0000256" key="3">
    <source>
        <dbReference type="ARBA" id="ARBA00023277"/>
    </source>
</evidence>
<dbReference type="GO" id="GO:0006043">
    <property type="term" value="P:glucosamine catabolic process"/>
    <property type="evidence" value="ECO:0007669"/>
    <property type="project" value="TreeGrafter"/>
</dbReference>
<dbReference type="RefSeq" id="WP_089802814.1">
    <property type="nucleotide sequence ID" value="NZ_BJYE01000032.1"/>
</dbReference>
<protein>
    <recommendedName>
        <fullName evidence="4">Glucosamine-6-phosphate deaminase</fullName>
        <ecNumber evidence="4">3.5.99.6</ecNumber>
    </recommendedName>
    <alternativeName>
        <fullName evidence="4">GlcN6P deaminase</fullName>
        <shortName evidence="4">GNPDA</shortName>
    </alternativeName>
    <alternativeName>
        <fullName evidence="4">Glucosamine-6-phosphate isomerase</fullName>
    </alternativeName>
</protein>
<comment type="catalytic activity">
    <reaction evidence="1 4">
        <text>alpha-D-glucosamine 6-phosphate + H2O = beta-D-fructose 6-phosphate + NH4(+)</text>
        <dbReference type="Rhea" id="RHEA:12172"/>
        <dbReference type="ChEBI" id="CHEBI:15377"/>
        <dbReference type="ChEBI" id="CHEBI:28938"/>
        <dbReference type="ChEBI" id="CHEBI:57634"/>
        <dbReference type="ChEBI" id="CHEBI:75989"/>
        <dbReference type="EC" id="3.5.99.6"/>
    </reaction>
</comment>
<dbReference type="GO" id="GO:0019262">
    <property type="term" value="P:N-acetylneuraminate catabolic process"/>
    <property type="evidence" value="ECO:0007669"/>
    <property type="project" value="UniProtKB-UniRule"/>
</dbReference>
<dbReference type="AlphaFoldDB" id="A0A511X3N3"/>
<keyword evidence="7" id="KW-1185">Reference proteome</keyword>
<dbReference type="InterPro" id="IPR004547">
    <property type="entry name" value="Glucosamine6P_isomerase"/>
</dbReference>
<sequence length="251" mass="28271">MKVIVCQNYQHLSDYAKDKVIEVINSKEKPVLGLATGSTPEGMYQALIEAYKDNKVSFKNVTTFNLDEYIGLKKEDPNSYQHFMDEHFFNHVDIDQSETYLPPGNTSDHQQACLDYEKNMHQHDDIDLQVLGVGINGHIGFNEPGTDFDTRTHVIELDASTREANARFFDSLDEVPTHAITMGIATIMESKQIILMASGDSKKEAVKRLMEGDITPDFPASVLHRHPHVTVVLDREAASLLTDDQIDHVLD</sequence>
<proteinExistence type="inferred from homology"/>
<dbReference type="GO" id="GO:0005975">
    <property type="term" value="P:carbohydrate metabolic process"/>
    <property type="evidence" value="ECO:0007669"/>
    <property type="project" value="InterPro"/>
</dbReference>
<comment type="pathway">
    <text evidence="4">Amino-sugar metabolism; N-acetylneuraminate degradation; D-fructose 6-phosphate from N-acetylneuraminate: step 5/5.</text>
</comment>
<evidence type="ECO:0000256" key="4">
    <source>
        <dbReference type="HAMAP-Rule" id="MF_01241"/>
    </source>
</evidence>
<evidence type="ECO:0000313" key="7">
    <source>
        <dbReference type="Proteomes" id="UP000321400"/>
    </source>
</evidence>